<dbReference type="AlphaFoldDB" id="A0AAE8JM88"/>
<reference evidence="1 2" key="1">
    <citation type="submission" date="2016-09" db="EMBL/GenBank/DDBJ databases">
        <authorList>
            <person name="Doonan J."/>
            <person name="Pachebat J.A."/>
            <person name="Golyshin P.N."/>
            <person name="Denman S."/>
            <person name="Mcdonald J.E."/>
        </authorList>
    </citation>
    <scope>NUCLEOTIDE SEQUENCE [LARGE SCALE GENOMIC DNA]</scope>
    <source>
        <strain evidence="1 2">FRB141</strain>
    </source>
</reference>
<dbReference type="Proteomes" id="UP000285972">
    <property type="component" value="Unassembled WGS sequence"/>
</dbReference>
<accession>A0AAE8JM88</accession>
<organism evidence="1 2">
    <name type="scientific">Brenneria goodwinii</name>
    <dbReference type="NCBI Taxonomy" id="1109412"/>
    <lineage>
        <taxon>Bacteria</taxon>
        <taxon>Pseudomonadati</taxon>
        <taxon>Pseudomonadota</taxon>
        <taxon>Gammaproteobacteria</taxon>
        <taxon>Enterobacterales</taxon>
        <taxon>Pectobacteriaceae</taxon>
        <taxon>Brenneria</taxon>
    </lineage>
</organism>
<name>A0AAE8JM88_9GAMM</name>
<dbReference type="EMBL" id="MJLX01000053">
    <property type="protein sequence ID" value="RLM19613.1"/>
    <property type="molecule type" value="Genomic_DNA"/>
</dbReference>
<evidence type="ECO:0000313" key="1">
    <source>
        <dbReference type="EMBL" id="RLM19613.1"/>
    </source>
</evidence>
<protein>
    <submittedName>
        <fullName evidence="1">Uncharacterized protein</fullName>
    </submittedName>
</protein>
<proteinExistence type="predicted"/>
<comment type="caution">
    <text evidence="1">The sequence shown here is derived from an EMBL/GenBank/DDBJ whole genome shotgun (WGS) entry which is preliminary data.</text>
</comment>
<gene>
    <name evidence="1" type="ORF">BIY26_16885</name>
</gene>
<dbReference type="KEGG" id="bgj:AWC36_06935"/>
<evidence type="ECO:0000313" key="2">
    <source>
        <dbReference type="Proteomes" id="UP000285972"/>
    </source>
</evidence>
<sequence>MSHSDLSQIMMKLLNNIIVRKCAMRPGVTFILSYLAQSASEVLFSISAVMMKKVKDIDRQTNGK</sequence>